<protein>
    <submittedName>
        <fullName evidence="3">Winged helix-turn-helix transcriptional regulator</fullName>
    </submittedName>
</protein>
<dbReference type="GeneID" id="56077814"/>
<dbReference type="Pfam" id="PF12840">
    <property type="entry name" value="HTH_20"/>
    <property type="match status" value="1"/>
</dbReference>
<gene>
    <name evidence="3" type="ORF">HZS55_08085</name>
</gene>
<dbReference type="OrthoDB" id="311452at2157"/>
<sequence>MVLSTDSRSTGRVSTGADESTATPEAVIEVLADDHARTILRAVRAEPRSARRLSELCDASRPTVYRKLDRLQRAGLVTAEMEHDTDGYHRRRFEAAADLVEFELGDAGFDVTVDPSEPGRDLSR</sequence>
<feature type="compositionally biased region" description="Polar residues" evidence="1">
    <location>
        <begin position="1"/>
        <end position="23"/>
    </location>
</feature>
<dbReference type="RefSeq" id="WP_179911180.1">
    <property type="nucleotide sequence ID" value="NZ_CP058910.1"/>
</dbReference>
<reference evidence="3 4" key="1">
    <citation type="submission" date="2020-07" db="EMBL/GenBank/DDBJ databases">
        <title>Halosimplex pelagicum sp. nov. and Halosimplex rubrum sp. nov., isolated from salted brown alga Laminaria, and emended description of the genus Halosimplex.</title>
        <authorList>
            <person name="Cui H."/>
        </authorList>
    </citation>
    <scope>NUCLEOTIDE SEQUENCE [LARGE SCALE GENOMIC DNA]</scope>
    <source>
        <strain evidence="3 4">R27</strain>
    </source>
</reference>
<organism evidence="3 4">
    <name type="scientific">Halosimplex rubrum</name>
    <dbReference type="NCBI Taxonomy" id="869889"/>
    <lineage>
        <taxon>Archaea</taxon>
        <taxon>Methanobacteriati</taxon>
        <taxon>Methanobacteriota</taxon>
        <taxon>Stenosarchaea group</taxon>
        <taxon>Halobacteria</taxon>
        <taxon>Halobacteriales</taxon>
        <taxon>Haloarculaceae</taxon>
        <taxon>Halosimplex</taxon>
    </lineage>
</organism>
<keyword evidence="4" id="KW-1185">Reference proteome</keyword>
<name>A0A7D5SXC7_9EURY</name>
<evidence type="ECO:0000313" key="4">
    <source>
        <dbReference type="Proteomes" id="UP000509667"/>
    </source>
</evidence>
<evidence type="ECO:0000256" key="1">
    <source>
        <dbReference type="SAM" id="MobiDB-lite"/>
    </source>
</evidence>
<accession>A0A7D5SXC7</accession>
<dbReference type="InterPro" id="IPR036388">
    <property type="entry name" value="WH-like_DNA-bd_sf"/>
</dbReference>
<dbReference type="GO" id="GO:0003700">
    <property type="term" value="F:DNA-binding transcription factor activity"/>
    <property type="evidence" value="ECO:0007669"/>
    <property type="project" value="InterPro"/>
</dbReference>
<feature type="region of interest" description="Disordered" evidence="1">
    <location>
        <begin position="1"/>
        <end position="24"/>
    </location>
</feature>
<dbReference type="InterPro" id="IPR011991">
    <property type="entry name" value="ArsR-like_HTH"/>
</dbReference>
<dbReference type="CDD" id="cd00090">
    <property type="entry name" value="HTH_ARSR"/>
    <property type="match status" value="1"/>
</dbReference>
<dbReference type="InterPro" id="IPR001845">
    <property type="entry name" value="HTH_ArsR_DNA-bd_dom"/>
</dbReference>
<dbReference type="InterPro" id="IPR036390">
    <property type="entry name" value="WH_DNA-bd_sf"/>
</dbReference>
<evidence type="ECO:0000259" key="2">
    <source>
        <dbReference type="SMART" id="SM00418"/>
    </source>
</evidence>
<dbReference type="SUPFAM" id="SSF46785">
    <property type="entry name" value="Winged helix' DNA-binding domain"/>
    <property type="match status" value="1"/>
</dbReference>
<dbReference type="KEGG" id="hrr:HZS55_08085"/>
<feature type="domain" description="HTH arsR-type" evidence="2">
    <location>
        <begin position="26"/>
        <end position="105"/>
    </location>
</feature>
<dbReference type="Gene3D" id="1.10.10.10">
    <property type="entry name" value="Winged helix-like DNA-binding domain superfamily/Winged helix DNA-binding domain"/>
    <property type="match status" value="1"/>
</dbReference>
<evidence type="ECO:0000313" key="3">
    <source>
        <dbReference type="EMBL" id="QLH77251.1"/>
    </source>
</evidence>
<dbReference type="AlphaFoldDB" id="A0A7D5SXC7"/>
<dbReference type="EMBL" id="CP058910">
    <property type="protein sequence ID" value="QLH77251.1"/>
    <property type="molecule type" value="Genomic_DNA"/>
</dbReference>
<dbReference type="SMART" id="SM00418">
    <property type="entry name" value="HTH_ARSR"/>
    <property type="match status" value="1"/>
</dbReference>
<dbReference type="Proteomes" id="UP000509667">
    <property type="component" value="Chromosome"/>
</dbReference>
<proteinExistence type="predicted"/>